<evidence type="ECO:0000313" key="2">
    <source>
        <dbReference type="Proteomes" id="UP000707731"/>
    </source>
</evidence>
<evidence type="ECO:0000313" key="1">
    <source>
        <dbReference type="EMBL" id="MBF6356479.1"/>
    </source>
</evidence>
<reference evidence="1 2" key="1">
    <citation type="submission" date="2020-10" db="EMBL/GenBank/DDBJ databases">
        <title>Identification of Nocardia species via Next-generation sequencing and recognition of intraspecies genetic diversity.</title>
        <authorList>
            <person name="Li P."/>
            <person name="Li P."/>
            <person name="Lu B."/>
        </authorList>
    </citation>
    <scope>NUCLEOTIDE SEQUENCE [LARGE SCALE GENOMIC DNA]</scope>
    <source>
        <strain evidence="1 2">BJ06-0143</strain>
    </source>
</reference>
<dbReference type="EMBL" id="JADLQN010000003">
    <property type="protein sequence ID" value="MBF6356479.1"/>
    <property type="molecule type" value="Genomic_DNA"/>
</dbReference>
<comment type="caution">
    <text evidence="1">The sequence shown here is derived from an EMBL/GenBank/DDBJ whole genome shotgun (WGS) entry which is preliminary data.</text>
</comment>
<sequence length="74" mass="8395">MLPKREKTTDIHPYPIQPAPLSVIARTYEAMRKAWPELDHTPMPADTQTADAAVCKRITHFRNDDNASMMGGWT</sequence>
<keyword evidence="2" id="KW-1185">Reference proteome</keyword>
<protein>
    <submittedName>
        <fullName evidence="1">Uncharacterized protein</fullName>
    </submittedName>
</protein>
<accession>A0ABS0DDH5</accession>
<gene>
    <name evidence="1" type="ORF">IU449_18340</name>
</gene>
<dbReference type="RefSeq" id="WP_195003347.1">
    <property type="nucleotide sequence ID" value="NZ_JADLQN010000003.1"/>
</dbReference>
<dbReference type="Proteomes" id="UP000707731">
    <property type="component" value="Unassembled WGS sequence"/>
</dbReference>
<organism evidence="1 2">
    <name type="scientific">Nocardia higoensis</name>
    <dbReference type="NCBI Taxonomy" id="228599"/>
    <lineage>
        <taxon>Bacteria</taxon>
        <taxon>Bacillati</taxon>
        <taxon>Actinomycetota</taxon>
        <taxon>Actinomycetes</taxon>
        <taxon>Mycobacteriales</taxon>
        <taxon>Nocardiaceae</taxon>
        <taxon>Nocardia</taxon>
    </lineage>
</organism>
<name>A0ABS0DDH5_9NOCA</name>
<proteinExistence type="predicted"/>